<evidence type="ECO:0000256" key="6">
    <source>
        <dbReference type="ARBA" id="ARBA00023303"/>
    </source>
</evidence>
<dbReference type="GO" id="GO:0140114">
    <property type="term" value="P:cellular detoxification of fluoride"/>
    <property type="evidence" value="ECO:0007669"/>
    <property type="project" value="UniProtKB-UniRule"/>
</dbReference>
<keyword evidence="2 10" id="KW-1003">Cell membrane</keyword>
<dbReference type="RefSeq" id="WP_197681020.1">
    <property type="nucleotide sequence ID" value="NZ_LT629757.1"/>
</dbReference>
<dbReference type="EMBL" id="LT629757">
    <property type="protein sequence ID" value="SDT00125.1"/>
    <property type="molecule type" value="Genomic_DNA"/>
</dbReference>
<evidence type="ECO:0000313" key="11">
    <source>
        <dbReference type="EMBL" id="SDT00125.1"/>
    </source>
</evidence>
<protein>
    <recommendedName>
        <fullName evidence="10">Fluoride-specific ion channel FluC</fullName>
    </recommendedName>
</protein>
<comment type="activity regulation">
    <text evidence="10">Na(+) is not transported, but it plays an essential structural role and its presence is essential for fluoride channel function.</text>
</comment>
<evidence type="ECO:0000256" key="9">
    <source>
        <dbReference type="ARBA" id="ARBA00049940"/>
    </source>
</evidence>
<keyword evidence="10" id="KW-0406">Ion transport</keyword>
<feature type="binding site" evidence="10">
    <location>
        <position position="91"/>
    </location>
    <ligand>
        <name>Na(+)</name>
        <dbReference type="ChEBI" id="CHEBI:29101"/>
        <note>structural</note>
    </ligand>
</feature>
<dbReference type="AlphaFoldDB" id="A0A1H1WSV2"/>
<comment type="similarity">
    <text evidence="7 10">Belongs to the fluoride channel Fluc/FEX (TC 1.A.43) family.</text>
</comment>
<evidence type="ECO:0000256" key="8">
    <source>
        <dbReference type="ARBA" id="ARBA00035585"/>
    </source>
</evidence>
<keyword evidence="6 10" id="KW-0407">Ion channel</keyword>
<evidence type="ECO:0000256" key="4">
    <source>
        <dbReference type="ARBA" id="ARBA00022989"/>
    </source>
</evidence>
<gene>
    <name evidence="10" type="primary">fluC</name>
    <name evidence="10" type="synonym">crcB</name>
    <name evidence="11" type="ORF">SAMN04488570_3260</name>
</gene>
<evidence type="ECO:0000256" key="2">
    <source>
        <dbReference type="ARBA" id="ARBA00022475"/>
    </source>
</evidence>
<dbReference type="GO" id="GO:0046872">
    <property type="term" value="F:metal ion binding"/>
    <property type="evidence" value="ECO:0007669"/>
    <property type="project" value="UniProtKB-KW"/>
</dbReference>
<accession>A0A1H1WSV2</accession>
<feature type="transmembrane region" description="Helical" evidence="10">
    <location>
        <begin position="17"/>
        <end position="36"/>
    </location>
</feature>
<dbReference type="PANTHER" id="PTHR28259">
    <property type="entry name" value="FLUORIDE EXPORT PROTEIN 1-RELATED"/>
    <property type="match status" value="1"/>
</dbReference>
<evidence type="ECO:0000256" key="1">
    <source>
        <dbReference type="ARBA" id="ARBA00004651"/>
    </source>
</evidence>
<evidence type="ECO:0000256" key="10">
    <source>
        <dbReference type="HAMAP-Rule" id="MF_00454"/>
    </source>
</evidence>
<comment type="subcellular location">
    <subcellularLocation>
        <location evidence="1 10">Cell membrane</location>
        <topology evidence="1 10">Multi-pass membrane protein</topology>
    </subcellularLocation>
</comment>
<reference evidence="12" key="1">
    <citation type="submission" date="2016-10" db="EMBL/GenBank/DDBJ databases">
        <authorList>
            <person name="Varghese N."/>
            <person name="Submissions S."/>
        </authorList>
    </citation>
    <scope>NUCLEOTIDE SEQUENCE [LARGE SCALE GENOMIC DNA]</scope>
    <source>
        <strain evidence="12">DSM 22127</strain>
    </source>
</reference>
<dbReference type="STRING" id="642780.SAMN04488570_3260"/>
<dbReference type="Proteomes" id="UP000198859">
    <property type="component" value="Chromosome I"/>
</dbReference>
<keyword evidence="5 10" id="KW-0472">Membrane</keyword>
<evidence type="ECO:0000313" key="12">
    <source>
        <dbReference type="Proteomes" id="UP000198859"/>
    </source>
</evidence>
<evidence type="ECO:0000256" key="3">
    <source>
        <dbReference type="ARBA" id="ARBA00022692"/>
    </source>
</evidence>
<evidence type="ECO:0000256" key="7">
    <source>
        <dbReference type="ARBA" id="ARBA00035120"/>
    </source>
</evidence>
<comment type="function">
    <text evidence="9 10">Fluoride-specific ion channel. Important for reducing fluoride concentration in the cell, thus reducing its toxicity.</text>
</comment>
<feature type="transmembrane region" description="Helical" evidence="10">
    <location>
        <begin position="112"/>
        <end position="134"/>
    </location>
</feature>
<dbReference type="PANTHER" id="PTHR28259:SF1">
    <property type="entry name" value="FLUORIDE EXPORT PROTEIN 1-RELATED"/>
    <property type="match status" value="1"/>
</dbReference>
<feature type="transmembrane region" description="Helical" evidence="10">
    <location>
        <begin position="76"/>
        <end position="92"/>
    </location>
</feature>
<dbReference type="GO" id="GO:0062054">
    <property type="term" value="F:fluoride channel activity"/>
    <property type="evidence" value="ECO:0007669"/>
    <property type="project" value="UniProtKB-UniRule"/>
</dbReference>
<keyword evidence="10" id="KW-0479">Metal-binding</keyword>
<dbReference type="InterPro" id="IPR003691">
    <property type="entry name" value="FluC"/>
</dbReference>
<proteinExistence type="inferred from homology"/>
<dbReference type="Pfam" id="PF02537">
    <property type="entry name" value="CRCB"/>
    <property type="match status" value="1"/>
</dbReference>
<evidence type="ECO:0000256" key="5">
    <source>
        <dbReference type="ARBA" id="ARBA00023136"/>
    </source>
</evidence>
<dbReference type="GO" id="GO:0005886">
    <property type="term" value="C:plasma membrane"/>
    <property type="evidence" value="ECO:0007669"/>
    <property type="project" value="UniProtKB-SubCell"/>
</dbReference>
<comment type="catalytic activity">
    <reaction evidence="8">
        <text>fluoride(in) = fluoride(out)</text>
        <dbReference type="Rhea" id="RHEA:76159"/>
        <dbReference type="ChEBI" id="CHEBI:17051"/>
    </reaction>
    <physiologicalReaction direction="left-to-right" evidence="8">
        <dbReference type="Rhea" id="RHEA:76160"/>
    </physiologicalReaction>
</comment>
<keyword evidence="4 10" id="KW-1133">Transmembrane helix</keyword>
<keyword evidence="12" id="KW-1185">Reference proteome</keyword>
<feature type="binding site" evidence="10">
    <location>
        <position position="88"/>
    </location>
    <ligand>
        <name>Na(+)</name>
        <dbReference type="ChEBI" id="CHEBI:29101"/>
        <note>structural</note>
    </ligand>
</feature>
<name>A0A1H1WSV2_9ACTN</name>
<sequence length="149" mass="14630">MSVTAGARPAPSPRPPLAGLVAASAGGAIGALARWLLTLAAPTPTGHFPTTVLLVNVVGAGLLAAVPLVPAARHRPWVAVFLGTGVLGGFTTMSTASTDTLVLLDGGHPGLAAAYCLGTLGGALLAVLAVRRLVTAADDARARDEGGDP</sequence>
<keyword evidence="10" id="KW-0813">Transport</keyword>
<keyword evidence="3 10" id="KW-0812">Transmembrane</keyword>
<keyword evidence="10" id="KW-0915">Sodium</keyword>
<organism evidence="11 12">
    <name type="scientific">Nocardioides scoriae</name>
    <dbReference type="NCBI Taxonomy" id="642780"/>
    <lineage>
        <taxon>Bacteria</taxon>
        <taxon>Bacillati</taxon>
        <taxon>Actinomycetota</taxon>
        <taxon>Actinomycetes</taxon>
        <taxon>Propionibacteriales</taxon>
        <taxon>Nocardioidaceae</taxon>
        <taxon>Nocardioides</taxon>
    </lineage>
</organism>
<feature type="transmembrane region" description="Helical" evidence="10">
    <location>
        <begin position="48"/>
        <end position="69"/>
    </location>
</feature>
<dbReference type="HAMAP" id="MF_00454">
    <property type="entry name" value="FluC"/>
    <property type="match status" value="1"/>
</dbReference>